<dbReference type="EMBL" id="JACHHG010000012">
    <property type="protein sequence ID" value="MBB6099470.1"/>
    <property type="molecule type" value="Genomic_DNA"/>
</dbReference>
<dbReference type="Gene3D" id="1.10.10.10">
    <property type="entry name" value="Winged helix-like DNA-binding domain superfamily/Winged helix DNA-binding domain"/>
    <property type="match status" value="1"/>
</dbReference>
<reference evidence="1 2" key="1">
    <citation type="submission" date="2020-08" db="EMBL/GenBank/DDBJ databases">
        <title>Genomic Encyclopedia of Type Strains, Phase IV (KMG-IV): sequencing the most valuable type-strain genomes for metagenomic binning, comparative biology and taxonomic classification.</title>
        <authorList>
            <person name="Goeker M."/>
        </authorList>
    </citation>
    <scope>NUCLEOTIDE SEQUENCE [LARGE SCALE GENOMIC DNA]</scope>
    <source>
        <strain evidence="1 2">DSM 21458</strain>
    </source>
</reference>
<organism evidence="1 2">
    <name type="scientific">Deinobacterium chartae</name>
    <dbReference type="NCBI Taxonomy" id="521158"/>
    <lineage>
        <taxon>Bacteria</taxon>
        <taxon>Thermotogati</taxon>
        <taxon>Deinococcota</taxon>
        <taxon>Deinococci</taxon>
        <taxon>Deinococcales</taxon>
        <taxon>Deinococcaceae</taxon>
        <taxon>Deinobacterium</taxon>
    </lineage>
</organism>
<protein>
    <submittedName>
        <fullName evidence="1">Rrf2 family protein</fullName>
    </submittedName>
</protein>
<comment type="caution">
    <text evidence="1">The sequence shown here is derived from an EMBL/GenBank/DDBJ whole genome shotgun (WGS) entry which is preliminary data.</text>
</comment>
<dbReference type="InterPro" id="IPR036390">
    <property type="entry name" value="WH_DNA-bd_sf"/>
</dbReference>
<dbReference type="GO" id="GO:0005829">
    <property type="term" value="C:cytosol"/>
    <property type="evidence" value="ECO:0007669"/>
    <property type="project" value="TreeGrafter"/>
</dbReference>
<evidence type="ECO:0000313" key="1">
    <source>
        <dbReference type="EMBL" id="MBB6099470.1"/>
    </source>
</evidence>
<dbReference type="PANTHER" id="PTHR33221">
    <property type="entry name" value="WINGED HELIX-TURN-HELIX TRANSCRIPTIONAL REGULATOR, RRF2 FAMILY"/>
    <property type="match status" value="1"/>
</dbReference>
<dbReference type="InterPro" id="IPR000944">
    <property type="entry name" value="Tscrpt_reg_Rrf2"/>
</dbReference>
<dbReference type="RefSeq" id="WP_183988223.1">
    <property type="nucleotide sequence ID" value="NZ_JACHHG010000012.1"/>
</dbReference>
<keyword evidence="2" id="KW-1185">Reference proteome</keyword>
<dbReference type="GO" id="GO:0003700">
    <property type="term" value="F:DNA-binding transcription factor activity"/>
    <property type="evidence" value="ECO:0007669"/>
    <property type="project" value="TreeGrafter"/>
</dbReference>
<dbReference type="InterPro" id="IPR036388">
    <property type="entry name" value="WH-like_DNA-bd_sf"/>
</dbReference>
<dbReference type="Pfam" id="PF02082">
    <property type="entry name" value="Rrf2"/>
    <property type="match status" value="1"/>
</dbReference>
<name>A0A841I4W8_9DEIO</name>
<dbReference type="Proteomes" id="UP000569951">
    <property type="component" value="Unassembled WGS sequence"/>
</dbReference>
<dbReference type="PANTHER" id="PTHR33221:SF15">
    <property type="entry name" value="HTH-TYPE TRANSCRIPTIONAL REGULATOR YWGB-RELATED"/>
    <property type="match status" value="1"/>
</dbReference>
<accession>A0A841I4W8</accession>
<dbReference type="PROSITE" id="PS51197">
    <property type="entry name" value="HTH_RRF2_2"/>
    <property type="match status" value="1"/>
</dbReference>
<sequence>MNSQYAIAVHVLSLISLYPNSAASSEDIAASVGVHPVIVRNVSGMLRRAGLLQTQQGVAGARLTRKPEHITLLEVYRAVGGPNSVFRLHERPNPNCPVGAHIQTTLEDVFADAQAALEARLASVTLHDVASRIVQRAG</sequence>
<gene>
    <name evidence="1" type="ORF">HNR42_002920</name>
</gene>
<dbReference type="AlphaFoldDB" id="A0A841I4W8"/>
<dbReference type="SUPFAM" id="SSF46785">
    <property type="entry name" value="Winged helix' DNA-binding domain"/>
    <property type="match status" value="1"/>
</dbReference>
<evidence type="ECO:0000313" key="2">
    <source>
        <dbReference type="Proteomes" id="UP000569951"/>
    </source>
</evidence>
<proteinExistence type="predicted"/>